<dbReference type="Pfam" id="PF02767">
    <property type="entry name" value="DNA_pol3_beta_2"/>
    <property type="match status" value="1"/>
</dbReference>
<dbReference type="Pfam" id="PF02768">
    <property type="entry name" value="DNA_pol3_beta_3"/>
    <property type="match status" value="1"/>
</dbReference>
<keyword evidence="9" id="KW-0238">DNA-binding</keyword>
<evidence type="ECO:0000259" key="14">
    <source>
        <dbReference type="Pfam" id="PF02768"/>
    </source>
</evidence>
<dbReference type="SMART" id="SM00480">
    <property type="entry name" value="POL3Bc"/>
    <property type="match status" value="1"/>
</dbReference>
<evidence type="ECO:0000256" key="4">
    <source>
        <dbReference type="ARBA" id="ARBA00022490"/>
    </source>
</evidence>
<gene>
    <name evidence="15" type="primary">dnaN</name>
    <name evidence="15" type="ORF">EHT87_14195</name>
</gene>
<dbReference type="AlphaFoldDB" id="A0A3P1CJB6"/>
<evidence type="ECO:0000256" key="11">
    <source>
        <dbReference type="ARBA" id="ARBA00033276"/>
    </source>
</evidence>
<comment type="caution">
    <text evidence="15">The sequence shown here is derived from an EMBL/GenBank/DDBJ whole genome shotgun (WGS) entry which is preliminary data.</text>
</comment>
<evidence type="ECO:0000256" key="7">
    <source>
        <dbReference type="ARBA" id="ARBA00022705"/>
    </source>
</evidence>
<keyword evidence="5 15" id="KW-0808">Transferase</keyword>
<dbReference type="Gene3D" id="3.10.150.10">
    <property type="entry name" value="DNA Polymerase III, subunit A, domain 2"/>
    <property type="match status" value="1"/>
</dbReference>
<evidence type="ECO:0000313" key="16">
    <source>
        <dbReference type="Proteomes" id="UP000274271"/>
    </source>
</evidence>
<keyword evidence="7" id="KW-0235">DNA replication</keyword>
<evidence type="ECO:0000256" key="3">
    <source>
        <dbReference type="ARBA" id="ARBA00021035"/>
    </source>
</evidence>
<protein>
    <recommendedName>
        <fullName evidence="3">Beta sliding clamp</fullName>
    </recommendedName>
    <alternativeName>
        <fullName evidence="11">Beta-clamp processivity factor</fullName>
    </alternativeName>
    <alternativeName>
        <fullName evidence="10">DNA polymerase III beta sliding clamp subunit</fullName>
    </alternativeName>
</protein>
<dbReference type="GO" id="GO:0003887">
    <property type="term" value="F:DNA-directed DNA polymerase activity"/>
    <property type="evidence" value="ECO:0007669"/>
    <property type="project" value="UniProtKB-KW"/>
</dbReference>
<evidence type="ECO:0000256" key="5">
    <source>
        <dbReference type="ARBA" id="ARBA00022679"/>
    </source>
</evidence>
<dbReference type="CDD" id="cd00140">
    <property type="entry name" value="beta_clamp"/>
    <property type="match status" value="1"/>
</dbReference>
<evidence type="ECO:0000259" key="12">
    <source>
        <dbReference type="Pfam" id="PF00712"/>
    </source>
</evidence>
<dbReference type="InterPro" id="IPR046938">
    <property type="entry name" value="DNA_clamp_sf"/>
</dbReference>
<reference evidence="15 16" key="1">
    <citation type="submission" date="2018-11" db="EMBL/GenBank/DDBJ databases">
        <authorList>
            <person name="Zhou Z."/>
            <person name="Wang G."/>
        </authorList>
    </citation>
    <scope>NUCLEOTIDE SEQUENCE [LARGE SCALE GENOMIC DNA]</scope>
    <source>
        <strain evidence="15 16">KCTC42998</strain>
    </source>
</reference>
<dbReference type="NCBIfam" id="TIGR00663">
    <property type="entry name" value="dnan"/>
    <property type="match status" value="1"/>
</dbReference>
<comment type="subcellular location">
    <subcellularLocation>
        <location evidence="1">Cytoplasm</location>
    </subcellularLocation>
</comment>
<dbReference type="GO" id="GO:0009360">
    <property type="term" value="C:DNA polymerase III complex"/>
    <property type="evidence" value="ECO:0007669"/>
    <property type="project" value="InterPro"/>
</dbReference>
<dbReference type="Gene3D" id="3.70.10.10">
    <property type="match status" value="1"/>
</dbReference>
<evidence type="ECO:0000256" key="8">
    <source>
        <dbReference type="ARBA" id="ARBA00022932"/>
    </source>
</evidence>
<dbReference type="Proteomes" id="UP000274271">
    <property type="component" value="Unassembled WGS sequence"/>
</dbReference>
<evidence type="ECO:0000256" key="6">
    <source>
        <dbReference type="ARBA" id="ARBA00022695"/>
    </source>
</evidence>
<keyword evidence="16" id="KW-1185">Reference proteome</keyword>
<evidence type="ECO:0000313" key="15">
    <source>
        <dbReference type="EMBL" id="RRB13423.1"/>
    </source>
</evidence>
<dbReference type="EMBL" id="RQJP01000003">
    <property type="protein sequence ID" value="RRB13423.1"/>
    <property type="molecule type" value="Genomic_DNA"/>
</dbReference>
<feature type="domain" description="DNA polymerase III beta sliding clamp C-terminal" evidence="14">
    <location>
        <begin position="256"/>
        <end position="368"/>
    </location>
</feature>
<dbReference type="SUPFAM" id="SSF55979">
    <property type="entry name" value="DNA clamp"/>
    <property type="match status" value="3"/>
</dbReference>
<dbReference type="GO" id="GO:0006271">
    <property type="term" value="P:DNA strand elongation involved in DNA replication"/>
    <property type="evidence" value="ECO:0007669"/>
    <property type="project" value="TreeGrafter"/>
</dbReference>
<evidence type="ECO:0000256" key="9">
    <source>
        <dbReference type="ARBA" id="ARBA00023125"/>
    </source>
</evidence>
<accession>A0A3P1CJB6</accession>
<dbReference type="InterPro" id="IPR022634">
    <property type="entry name" value="DNA_polIII_beta_N"/>
</dbReference>
<name>A0A3P1CJB6_9BACT</name>
<dbReference type="PANTHER" id="PTHR30478:SF0">
    <property type="entry name" value="BETA SLIDING CLAMP"/>
    <property type="match status" value="1"/>
</dbReference>
<dbReference type="RefSeq" id="WP_124907322.1">
    <property type="nucleotide sequence ID" value="NZ_RQJP01000003.1"/>
</dbReference>
<feature type="domain" description="DNA polymerase III beta sliding clamp central" evidence="13">
    <location>
        <begin position="136"/>
        <end position="252"/>
    </location>
</feature>
<keyword evidence="8" id="KW-0239">DNA-directed DNA polymerase</keyword>
<keyword evidence="6 15" id="KW-0548">Nucleotidyltransferase</keyword>
<dbReference type="GO" id="GO:0008408">
    <property type="term" value="F:3'-5' exonuclease activity"/>
    <property type="evidence" value="ECO:0007669"/>
    <property type="project" value="InterPro"/>
</dbReference>
<evidence type="ECO:0000259" key="13">
    <source>
        <dbReference type="Pfam" id="PF02767"/>
    </source>
</evidence>
<proteinExistence type="inferred from homology"/>
<sequence>MTHSLIVPSGLLRKALQYIGGVVAKNPIVPVLENAKVEVDGRNMKLTGSNLFMILSTTIEVEASGEFIFLMPLKKMNDLLALLPEQPLTISTNEFFGINISAESGKYKLSGENPIDFPKTPPIAAMDCRVLDSTDREVLVNSIENSLYAVNTDDLRPAMCTVCLRLRHDGIVICSTNGHQLSHTSLWALDALSVDKQTDVLLHRQFANILVKLHKEAEENEPLHFSFNQNRIEARIGNRTASAKVVDERFPDFENAIPKNNPIVVKLDRKRLMGTLRRILLMANQATHQVRLDFGSLSNLTVSAQDLDYSNEGSEEIKVEEYEGEAISIGFNAKMLVECLDHATSDTISLELSAPNRAMLGYDEDRDHFFLQMPTMLATYA</sequence>
<evidence type="ECO:0000256" key="1">
    <source>
        <dbReference type="ARBA" id="ARBA00004496"/>
    </source>
</evidence>
<dbReference type="PANTHER" id="PTHR30478">
    <property type="entry name" value="DNA POLYMERASE III SUBUNIT BETA"/>
    <property type="match status" value="1"/>
</dbReference>
<dbReference type="OrthoDB" id="8421503at2"/>
<comment type="similarity">
    <text evidence="2">Belongs to the beta sliding clamp family.</text>
</comment>
<organism evidence="15 16">
    <name type="scientific">Larkinella knui</name>
    <dbReference type="NCBI Taxonomy" id="2025310"/>
    <lineage>
        <taxon>Bacteria</taxon>
        <taxon>Pseudomonadati</taxon>
        <taxon>Bacteroidota</taxon>
        <taxon>Cytophagia</taxon>
        <taxon>Cytophagales</taxon>
        <taxon>Spirosomataceae</taxon>
        <taxon>Larkinella</taxon>
    </lineage>
</organism>
<feature type="domain" description="DNA polymerase III beta sliding clamp N-terminal" evidence="12">
    <location>
        <begin position="12"/>
        <end position="120"/>
    </location>
</feature>
<dbReference type="InterPro" id="IPR022635">
    <property type="entry name" value="DNA_polIII_beta_C"/>
</dbReference>
<evidence type="ECO:0000256" key="10">
    <source>
        <dbReference type="ARBA" id="ARBA00030988"/>
    </source>
</evidence>
<evidence type="ECO:0000256" key="2">
    <source>
        <dbReference type="ARBA" id="ARBA00010752"/>
    </source>
</evidence>
<keyword evidence="4" id="KW-0963">Cytoplasm</keyword>
<dbReference type="GO" id="GO:0005737">
    <property type="term" value="C:cytoplasm"/>
    <property type="evidence" value="ECO:0007669"/>
    <property type="project" value="UniProtKB-SubCell"/>
</dbReference>
<dbReference type="InterPro" id="IPR022637">
    <property type="entry name" value="DNA_polIII_beta_cen"/>
</dbReference>
<dbReference type="GO" id="GO:0003677">
    <property type="term" value="F:DNA binding"/>
    <property type="evidence" value="ECO:0007669"/>
    <property type="project" value="UniProtKB-KW"/>
</dbReference>
<dbReference type="Pfam" id="PF00712">
    <property type="entry name" value="DNA_pol3_beta"/>
    <property type="match status" value="1"/>
</dbReference>
<dbReference type="InterPro" id="IPR001001">
    <property type="entry name" value="DNA_polIII_beta"/>
</dbReference>